<dbReference type="Gene3D" id="1.20.1560.10">
    <property type="entry name" value="ABC transporter type 1, transmembrane domain"/>
    <property type="match status" value="1"/>
</dbReference>
<name>A0A377K3S4_ECOLX</name>
<keyword evidence="2 5" id="KW-0812">Transmembrane</keyword>
<evidence type="ECO:0000313" key="7">
    <source>
        <dbReference type="EMBL" id="STP18892.1"/>
    </source>
</evidence>
<evidence type="ECO:0000313" key="8">
    <source>
        <dbReference type="Proteomes" id="UP000254181"/>
    </source>
</evidence>
<dbReference type="InterPro" id="IPR011527">
    <property type="entry name" value="ABC1_TM_dom"/>
</dbReference>
<dbReference type="PROSITE" id="PS50929">
    <property type="entry name" value="ABC_TM1F"/>
    <property type="match status" value="1"/>
</dbReference>
<dbReference type="EMBL" id="UGEM01000004">
    <property type="protein sequence ID" value="STP18892.1"/>
    <property type="molecule type" value="Genomic_DNA"/>
</dbReference>
<sequence length="179" mass="19419">MELLVLVWRQYRWPFISVMALSLASAALGIGLIAFINQRLIETADTSLLVLPEFLGLLLLLMAVTLGSQLALTTLGHHFVYRLRSEFIKRILDTHVERIEQLGSASLLAGLTSDVRNITIAFVRLPETGAGDHSHYRFSGVFVDAVGQNVAGNGYLDGSHHLGRFCAGGAGVQTYGDPA</sequence>
<accession>A0A377K3S4</accession>
<dbReference type="InterPro" id="IPR036640">
    <property type="entry name" value="ABC1_TM_sf"/>
</dbReference>
<dbReference type="SUPFAM" id="SSF90123">
    <property type="entry name" value="ABC transporter transmembrane region"/>
    <property type="match status" value="1"/>
</dbReference>
<keyword evidence="4 5" id="KW-0472">Membrane</keyword>
<protein>
    <submittedName>
        <fullName evidence="7">ABC transporter</fullName>
    </submittedName>
</protein>
<evidence type="ECO:0000256" key="5">
    <source>
        <dbReference type="SAM" id="Phobius"/>
    </source>
</evidence>
<keyword evidence="3 5" id="KW-1133">Transmembrane helix</keyword>
<organism evidence="7 8">
    <name type="scientific">Escherichia coli</name>
    <dbReference type="NCBI Taxonomy" id="562"/>
    <lineage>
        <taxon>Bacteria</taxon>
        <taxon>Pseudomonadati</taxon>
        <taxon>Pseudomonadota</taxon>
        <taxon>Gammaproteobacteria</taxon>
        <taxon>Enterobacterales</taxon>
        <taxon>Enterobacteriaceae</taxon>
        <taxon>Escherichia</taxon>
    </lineage>
</organism>
<dbReference type="Proteomes" id="UP000254181">
    <property type="component" value="Unassembled WGS sequence"/>
</dbReference>
<dbReference type="GO" id="GO:0140359">
    <property type="term" value="F:ABC-type transporter activity"/>
    <property type="evidence" value="ECO:0007669"/>
    <property type="project" value="InterPro"/>
</dbReference>
<dbReference type="GO" id="GO:0005886">
    <property type="term" value="C:plasma membrane"/>
    <property type="evidence" value="ECO:0007669"/>
    <property type="project" value="UniProtKB-SubCell"/>
</dbReference>
<gene>
    <name evidence="7" type="primary">yojI_1</name>
    <name evidence="7" type="ORF">NCTC9075_02368</name>
</gene>
<comment type="subcellular location">
    <subcellularLocation>
        <location evidence="1">Cell membrane</location>
        <topology evidence="1">Multi-pass membrane protein</topology>
    </subcellularLocation>
</comment>
<evidence type="ECO:0000256" key="3">
    <source>
        <dbReference type="ARBA" id="ARBA00022989"/>
    </source>
</evidence>
<evidence type="ECO:0000256" key="4">
    <source>
        <dbReference type="ARBA" id="ARBA00023136"/>
    </source>
</evidence>
<evidence type="ECO:0000256" key="1">
    <source>
        <dbReference type="ARBA" id="ARBA00004651"/>
    </source>
</evidence>
<proteinExistence type="predicted"/>
<dbReference type="AlphaFoldDB" id="A0A377K3S4"/>
<evidence type="ECO:0000256" key="2">
    <source>
        <dbReference type="ARBA" id="ARBA00022692"/>
    </source>
</evidence>
<evidence type="ECO:0000259" key="6">
    <source>
        <dbReference type="PROSITE" id="PS50929"/>
    </source>
</evidence>
<feature type="domain" description="ABC transmembrane type-1" evidence="6">
    <location>
        <begin position="15"/>
        <end position="126"/>
    </location>
</feature>
<reference evidence="7 8" key="1">
    <citation type="submission" date="2018-06" db="EMBL/GenBank/DDBJ databases">
        <authorList>
            <consortium name="Pathogen Informatics"/>
            <person name="Doyle S."/>
        </authorList>
    </citation>
    <scope>NUCLEOTIDE SEQUENCE [LARGE SCALE GENOMIC DNA]</scope>
    <source>
        <strain evidence="7 8">NCTC9075</strain>
    </source>
</reference>
<feature type="transmembrane region" description="Helical" evidence="5">
    <location>
        <begin position="12"/>
        <end position="36"/>
    </location>
</feature>
<feature type="transmembrane region" description="Helical" evidence="5">
    <location>
        <begin position="56"/>
        <end position="80"/>
    </location>
</feature>
<dbReference type="GO" id="GO:0005524">
    <property type="term" value="F:ATP binding"/>
    <property type="evidence" value="ECO:0007669"/>
    <property type="project" value="InterPro"/>
</dbReference>